<dbReference type="GO" id="GO:0003729">
    <property type="term" value="F:mRNA binding"/>
    <property type="evidence" value="ECO:0007669"/>
    <property type="project" value="TreeGrafter"/>
</dbReference>
<proteinExistence type="predicted"/>
<dbReference type="AlphaFoldDB" id="A0A0G2E755"/>
<dbReference type="OrthoDB" id="2195113at2759"/>
<sequence>MADAAATPAISNKPEKPDEAQYKADLSAAEKAHAIVQAKFTCEEVADQGSKNEIRAKLDSARPNNKDSPVAEKQKALRAELAEIRQKQSGNKNSRASQQERLSQLDAQLKSKIAEQKNARGKIPYKNIEEIDREISRLEKQVESGTMKIVDEKKTLNQVTELRKLKKAFGGFEDAQKSIDKTKADISELKKAMDNPEAKALSDRYNTIQNELNEIKSDQDDVYKNLNSLRDEREKLYKEQQAKYTAIREVKDNYFKSRRAYKEYEDKVYQARRERQKAERDAFEKEKRRKNASAKLEEASQPAFMDEILTAEGLIRYFDPSTAEKSSESGPSKFAATAQRTIETAEIKGMKALKKDNDEEDYFVGTGGKKGKKGRKGAANGSPAPAEGKFQLNIGVLDELNKVGVEPPMNQTDVPAVVEKLKAKLAHWKENQESQTKINVEKAQREIDRLEKEALEAPKSDDKTNPPRRRDGAKKVAADNQGVNGVTSAPSASGPSAEAELAQENDAAADVAEELKAAKIEDATTA</sequence>
<feature type="region of interest" description="Disordered" evidence="1">
    <location>
        <begin position="55"/>
        <end position="74"/>
    </location>
</feature>
<feature type="region of interest" description="Disordered" evidence="1">
    <location>
        <begin position="1"/>
        <end position="25"/>
    </location>
</feature>
<feature type="compositionally biased region" description="Basic and acidic residues" evidence="1">
    <location>
        <begin position="449"/>
        <end position="477"/>
    </location>
</feature>
<dbReference type="GO" id="GO:0008298">
    <property type="term" value="P:intracellular mRNA localization"/>
    <property type="evidence" value="ECO:0007669"/>
    <property type="project" value="TreeGrafter"/>
</dbReference>
<reference evidence="2 3" key="1">
    <citation type="submission" date="2015-05" db="EMBL/GenBank/DDBJ databases">
        <title>Distinctive expansion of gene families associated with plant cell wall degradation and secondary metabolism in the genomes of grapevine trunk pathogens.</title>
        <authorList>
            <person name="Lawrence D.P."/>
            <person name="Travadon R."/>
            <person name="Rolshausen P.E."/>
            <person name="Baumgartner K."/>
        </authorList>
    </citation>
    <scope>NUCLEOTIDE SEQUENCE [LARGE SCALE GENOMIC DNA]</scope>
    <source>
        <strain evidence="2">UCRPC4</strain>
    </source>
</reference>
<feature type="compositionally biased region" description="Basic and acidic residues" evidence="1">
    <location>
        <begin position="272"/>
        <end position="286"/>
    </location>
</feature>
<accession>A0A0G2E755</accession>
<evidence type="ECO:0000313" key="2">
    <source>
        <dbReference type="EMBL" id="KKY18196.1"/>
    </source>
</evidence>
<comment type="caution">
    <text evidence="2">The sequence shown here is derived from an EMBL/GenBank/DDBJ whole genome shotgun (WGS) entry which is preliminary data.</text>
</comment>
<feature type="region of interest" description="Disordered" evidence="1">
    <location>
        <begin position="83"/>
        <end position="104"/>
    </location>
</feature>
<dbReference type="Proteomes" id="UP000053317">
    <property type="component" value="Unassembled WGS sequence"/>
</dbReference>
<feature type="region of interest" description="Disordered" evidence="1">
    <location>
        <begin position="449"/>
        <end position="509"/>
    </location>
</feature>
<feature type="compositionally biased region" description="Low complexity" evidence="1">
    <location>
        <begin position="488"/>
        <end position="509"/>
    </location>
</feature>
<feature type="compositionally biased region" description="Basic and acidic residues" evidence="1">
    <location>
        <begin position="13"/>
        <end position="25"/>
    </location>
</feature>
<dbReference type="GO" id="GO:1990904">
    <property type="term" value="C:ribonucleoprotein complex"/>
    <property type="evidence" value="ECO:0007669"/>
    <property type="project" value="TreeGrafter"/>
</dbReference>
<keyword evidence="3" id="KW-1185">Reference proteome</keyword>
<reference evidence="2 3" key="2">
    <citation type="submission" date="2015-05" db="EMBL/GenBank/DDBJ databases">
        <authorList>
            <person name="Morales-Cruz A."/>
            <person name="Amrine K.C."/>
            <person name="Cantu D."/>
        </authorList>
    </citation>
    <scope>NUCLEOTIDE SEQUENCE [LARGE SCALE GENOMIC DNA]</scope>
    <source>
        <strain evidence="2">UCRPC4</strain>
    </source>
</reference>
<feature type="region of interest" description="Disordered" evidence="1">
    <location>
        <begin position="272"/>
        <end position="299"/>
    </location>
</feature>
<gene>
    <name evidence="2" type="ORF">UCRPC4_g05081</name>
</gene>
<dbReference type="EMBL" id="LCWF01000129">
    <property type="protein sequence ID" value="KKY18196.1"/>
    <property type="molecule type" value="Genomic_DNA"/>
</dbReference>
<name>A0A0G2E755_PHACM</name>
<dbReference type="InterPro" id="IPR039604">
    <property type="entry name" value="Bfr1"/>
</dbReference>
<evidence type="ECO:0000256" key="1">
    <source>
        <dbReference type="SAM" id="MobiDB-lite"/>
    </source>
</evidence>
<protein>
    <submittedName>
        <fullName evidence="2">Putative nuclear segregation protein</fullName>
    </submittedName>
</protein>
<organism evidence="2 3">
    <name type="scientific">Phaeomoniella chlamydospora</name>
    <name type="common">Phaeoacremonium chlamydosporum</name>
    <dbReference type="NCBI Taxonomy" id="158046"/>
    <lineage>
        <taxon>Eukaryota</taxon>
        <taxon>Fungi</taxon>
        <taxon>Dikarya</taxon>
        <taxon>Ascomycota</taxon>
        <taxon>Pezizomycotina</taxon>
        <taxon>Eurotiomycetes</taxon>
        <taxon>Chaetothyriomycetidae</taxon>
        <taxon>Phaeomoniellales</taxon>
        <taxon>Phaeomoniellaceae</taxon>
        <taxon>Phaeomoniella</taxon>
    </lineage>
</organism>
<dbReference type="PANTHER" id="PTHR31027:SF2">
    <property type="entry name" value="LEBERCILIN DOMAIN-CONTAINING PROTEIN"/>
    <property type="match status" value="1"/>
</dbReference>
<feature type="region of interest" description="Disordered" evidence="1">
    <location>
        <begin position="360"/>
        <end position="388"/>
    </location>
</feature>
<feature type="compositionally biased region" description="Polar residues" evidence="1">
    <location>
        <begin position="87"/>
        <end position="104"/>
    </location>
</feature>
<dbReference type="GO" id="GO:0042175">
    <property type="term" value="C:nuclear outer membrane-endoplasmic reticulum membrane network"/>
    <property type="evidence" value="ECO:0007669"/>
    <property type="project" value="TreeGrafter"/>
</dbReference>
<evidence type="ECO:0000313" key="3">
    <source>
        <dbReference type="Proteomes" id="UP000053317"/>
    </source>
</evidence>
<dbReference type="PANTHER" id="PTHR31027">
    <property type="entry name" value="NUCLEAR SEGREGATION PROTEIN BFR1"/>
    <property type="match status" value="1"/>
</dbReference>
<dbReference type="GO" id="GO:0005783">
    <property type="term" value="C:endoplasmic reticulum"/>
    <property type="evidence" value="ECO:0007669"/>
    <property type="project" value="TreeGrafter"/>
</dbReference>